<dbReference type="AlphaFoldDB" id="A0A2S2PTZ5"/>
<protein>
    <recommendedName>
        <fullName evidence="3">legumain</fullName>
        <ecNumber evidence="3">3.4.22.34</ecNumber>
    </recommendedName>
</protein>
<feature type="signal peptide" evidence="9">
    <location>
        <begin position="1"/>
        <end position="18"/>
    </location>
</feature>
<evidence type="ECO:0000256" key="1">
    <source>
        <dbReference type="ARBA" id="ARBA00000810"/>
    </source>
</evidence>
<dbReference type="InterPro" id="IPR046427">
    <property type="entry name" value="Legumain_prodom_sf"/>
</dbReference>
<evidence type="ECO:0000256" key="2">
    <source>
        <dbReference type="ARBA" id="ARBA00009941"/>
    </source>
</evidence>
<keyword evidence="5 9" id="KW-0732">Signal</keyword>
<gene>
    <name evidence="10" type="primary">LGMN_2</name>
    <name evidence="10" type="ORF">g.13667</name>
</gene>
<dbReference type="GO" id="GO:0006624">
    <property type="term" value="P:vacuolar protein processing"/>
    <property type="evidence" value="ECO:0007669"/>
    <property type="project" value="TreeGrafter"/>
</dbReference>
<dbReference type="PIRSF" id="PIRSF019663">
    <property type="entry name" value="Legumain"/>
    <property type="match status" value="1"/>
</dbReference>
<evidence type="ECO:0000256" key="7">
    <source>
        <dbReference type="ARBA" id="ARBA00022807"/>
    </source>
</evidence>
<dbReference type="GO" id="GO:0051603">
    <property type="term" value="P:proteolysis involved in protein catabolic process"/>
    <property type="evidence" value="ECO:0007669"/>
    <property type="project" value="TreeGrafter"/>
</dbReference>
<feature type="chain" id="PRO_5015665963" description="legumain" evidence="9">
    <location>
        <begin position="19"/>
        <end position="466"/>
    </location>
</feature>
<keyword evidence="4" id="KW-0645">Protease</keyword>
<dbReference type="PANTHER" id="PTHR12000:SF42">
    <property type="entry name" value="LEGUMAIN"/>
    <property type="match status" value="1"/>
</dbReference>
<organism evidence="10">
    <name type="scientific">Schizaphis graminum</name>
    <name type="common">Green bug aphid</name>
    <dbReference type="NCBI Taxonomy" id="13262"/>
    <lineage>
        <taxon>Eukaryota</taxon>
        <taxon>Metazoa</taxon>
        <taxon>Ecdysozoa</taxon>
        <taxon>Arthropoda</taxon>
        <taxon>Hexapoda</taxon>
        <taxon>Insecta</taxon>
        <taxon>Pterygota</taxon>
        <taxon>Neoptera</taxon>
        <taxon>Paraneoptera</taxon>
        <taxon>Hemiptera</taxon>
        <taxon>Sternorrhyncha</taxon>
        <taxon>Aphidomorpha</taxon>
        <taxon>Aphidoidea</taxon>
        <taxon>Aphididae</taxon>
        <taxon>Aphidini</taxon>
        <taxon>Schizaphis</taxon>
    </lineage>
</organism>
<comment type="catalytic activity">
    <reaction evidence="1">
        <text>Hydrolysis of proteins and small molecule substrates at -Asn-|-Xaa- bonds.</text>
        <dbReference type="EC" id="3.4.22.34"/>
    </reaction>
</comment>
<evidence type="ECO:0000256" key="9">
    <source>
        <dbReference type="SAM" id="SignalP"/>
    </source>
</evidence>
<evidence type="ECO:0000256" key="3">
    <source>
        <dbReference type="ARBA" id="ARBA00012628"/>
    </source>
</evidence>
<evidence type="ECO:0000313" key="10">
    <source>
        <dbReference type="EMBL" id="MBY32883.1"/>
    </source>
</evidence>
<feature type="active site" description="Nucleophile" evidence="8">
    <location>
        <position position="196"/>
    </location>
</feature>
<reference evidence="10" key="1">
    <citation type="submission" date="2018-04" db="EMBL/GenBank/DDBJ databases">
        <title>Transcriptome of Schizaphis graminum biotype I.</title>
        <authorList>
            <person name="Scully E.D."/>
            <person name="Geib S.M."/>
            <person name="Palmer N.A."/>
            <person name="Koch K."/>
            <person name="Bradshaw J."/>
            <person name="Heng-Moss T."/>
            <person name="Sarath G."/>
        </authorList>
    </citation>
    <scope>NUCLEOTIDE SEQUENCE</scope>
</reference>
<feature type="active site" evidence="8">
    <location>
        <position position="155"/>
    </location>
</feature>
<name>A0A2S2PTZ5_SCHGA</name>
<dbReference type="EC" id="3.4.22.34" evidence="3"/>
<evidence type="ECO:0000256" key="6">
    <source>
        <dbReference type="ARBA" id="ARBA00022801"/>
    </source>
</evidence>
<dbReference type="GO" id="GO:0005773">
    <property type="term" value="C:vacuole"/>
    <property type="evidence" value="ECO:0007669"/>
    <property type="project" value="GOC"/>
</dbReference>
<proteinExistence type="inferred from homology"/>
<dbReference type="InterPro" id="IPR048501">
    <property type="entry name" value="Legum_prodom"/>
</dbReference>
<dbReference type="Gene3D" id="1.10.132.130">
    <property type="match status" value="1"/>
</dbReference>
<dbReference type="InterPro" id="IPR001096">
    <property type="entry name" value="Peptidase_C13"/>
</dbReference>
<dbReference type="Gene3D" id="3.40.50.1460">
    <property type="match status" value="1"/>
</dbReference>
<dbReference type="FunFam" id="3.40.50.1460:FF:000006">
    <property type="entry name" value="Legumain"/>
    <property type="match status" value="1"/>
</dbReference>
<keyword evidence="6" id="KW-0378">Hydrolase</keyword>
<dbReference type="PANTHER" id="PTHR12000">
    <property type="entry name" value="HEMOGLOBINASE FAMILY MEMBER"/>
    <property type="match status" value="1"/>
</dbReference>
<dbReference type="EMBL" id="GGMR01020264">
    <property type="protein sequence ID" value="MBY32883.1"/>
    <property type="molecule type" value="Transcribed_RNA"/>
</dbReference>
<comment type="similarity">
    <text evidence="2">Belongs to the peptidase C13 family.</text>
</comment>
<dbReference type="PRINTS" id="PR00776">
    <property type="entry name" value="HEMOGLOBNASE"/>
</dbReference>
<evidence type="ECO:0000256" key="4">
    <source>
        <dbReference type="ARBA" id="ARBA00022670"/>
    </source>
</evidence>
<sequence>MGVFYLIALALFAVGSFAEHNIPELTNEDNFIGGKKWIVLVAGSEGWNNYRHQADICHAYQLIRSNGIPEENIITMMVDDIAYNSRNPTPGKIINKPNGTDVYEGVVIDYKGKDVNKSNFLKIITGDSEGMRSIGTGKVVKGGRLDRIFINYVDHGSTGLLCFPDDYLYADELNNAFNSMYGNGTYKKMLLYIEACKAGSMFDGILSEDTDILAITASGPRESSYGCYCRSQSGPYRTCLGDLFSVTWMEDLDVPTSKQSARKRSIFNDFREVRTNVTESNVMMYGDFDNGSDKLSSFIGYHGNDGNISPAVQKSNKINIKTTTSSRKVHESELQYQLAHDKLSLPETLKLSAELRKNNKMRSVIDSVFKNIYSEVVKARPDIKSEIGDYDEPNYLQLNLSMFPCYRSVLNQITENCFSLPQNPYVLDKLTIFANLCVVDNQIHQMVGNIVIKSCSNIPKNIINVQ</sequence>
<dbReference type="Pfam" id="PF01650">
    <property type="entry name" value="Peptidase_C13"/>
    <property type="match status" value="1"/>
</dbReference>
<evidence type="ECO:0000256" key="8">
    <source>
        <dbReference type="PIRSR" id="PIRSR019663-1"/>
    </source>
</evidence>
<dbReference type="GO" id="GO:0004197">
    <property type="term" value="F:cysteine-type endopeptidase activity"/>
    <property type="evidence" value="ECO:0007669"/>
    <property type="project" value="UniProtKB-EC"/>
</dbReference>
<dbReference type="CDD" id="cd21115">
    <property type="entry name" value="legumain_C"/>
    <property type="match status" value="1"/>
</dbReference>
<keyword evidence="7" id="KW-0788">Thiol protease</keyword>
<accession>A0A2S2PTZ5</accession>
<evidence type="ECO:0000256" key="5">
    <source>
        <dbReference type="ARBA" id="ARBA00022729"/>
    </source>
</evidence>